<keyword evidence="2" id="KW-1185">Reference proteome</keyword>
<gene>
    <name evidence="1" type="ORF">GCM10022236_29420</name>
</gene>
<reference evidence="2" key="1">
    <citation type="journal article" date="2019" name="Int. J. Syst. Evol. Microbiol.">
        <title>The Global Catalogue of Microorganisms (GCM) 10K type strain sequencing project: providing services to taxonomists for standard genome sequencing and annotation.</title>
        <authorList>
            <consortium name="The Broad Institute Genomics Platform"/>
            <consortium name="The Broad Institute Genome Sequencing Center for Infectious Disease"/>
            <person name="Wu L."/>
            <person name="Ma J."/>
        </authorList>
    </citation>
    <scope>NUCLEOTIDE SEQUENCE [LARGE SCALE GENOMIC DNA]</scope>
    <source>
        <strain evidence="2">JCM 16929</strain>
    </source>
</reference>
<sequence length="63" mass="7034">MSTLPWGTMNDWQRLEVEERATRLQRRLDARATRAARRTQAAPIVRTAPAVPAISQADCTEAA</sequence>
<evidence type="ECO:0000313" key="1">
    <source>
        <dbReference type="EMBL" id="GAA3625205.1"/>
    </source>
</evidence>
<protein>
    <submittedName>
        <fullName evidence="1">Uncharacterized protein</fullName>
    </submittedName>
</protein>
<proteinExistence type="predicted"/>
<dbReference type="Proteomes" id="UP001501490">
    <property type="component" value="Unassembled WGS sequence"/>
</dbReference>
<organism evidence="1 2">
    <name type="scientific">Microlunatus ginsengisoli</name>
    <dbReference type="NCBI Taxonomy" id="363863"/>
    <lineage>
        <taxon>Bacteria</taxon>
        <taxon>Bacillati</taxon>
        <taxon>Actinomycetota</taxon>
        <taxon>Actinomycetes</taxon>
        <taxon>Propionibacteriales</taxon>
        <taxon>Propionibacteriaceae</taxon>
        <taxon>Microlunatus</taxon>
    </lineage>
</organism>
<name>A0ABP7A5F9_9ACTN</name>
<comment type="caution">
    <text evidence="1">The sequence shown here is derived from an EMBL/GenBank/DDBJ whole genome shotgun (WGS) entry which is preliminary data.</text>
</comment>
<dbReference type="EMBL" id="BAABAB010000021">
    <property type="protein sequence ID" value="GAA3625205.1"/>
    <property type="molecule type" value="Genomic_DNA"/>
</dbReference>
<accession>A0ABP7A5F9</accession>
<evidence type="ECO:0000313" key="2">
    <source>
        <dbReference type="Proteomes" id="UP001501490"/>
    </source>
</evidence>
<dbReference type="RefSeq" id="WP_344805801.1">
    <property type="nucleotide sequence ID" value="NZ_BAABAB010000021.1"/>
</dbReference>